<dbReference type="STRING" id="337451.A0A443NR88"/>
<evidence type="ECO:0000256" key="2">
    <source>
        <dbReference type="ARBA" id="ARBA00022737"/>
    </source>
</evidence>
<feature type="domain" description="HTH myb-type" evidence="6">
    <location>
        <begin position="9"/>
        <end position="61"/>
    </location>
</feature>
<dbReference type="FunFam" id="1.10.10.60:FF:000349">
    <property type="entry name" value="Transcription factor MYB39"/>
    <property type="match status" value="1"/>
</dbReference>
<dbReference type="PROSITE" id="PS50090">
    <property type="entry name" value="MYB_LIKE"/>
    <property type="match status" value="2"/>
</dbReference>
<dbReference type="InterPro" id="IPR015495">
    <property type="entry name" value="Myb_TF_plants"/>
</dbReference>
<evidence type="ECO:0000256" key="4">
    <source>
        <dbReference type="ARBA" id="ARBA00023242"/>
    </source>
</evidence>
<dbReference type="CDD" id="cd00167">
    <property type="entry name" value="SANT"/>
    <property type="match status" value="2"/>
</dbReference>
<evidence type="ECO:0000256" key="1">
    <source>
        <dbReference type="ARBA" id="ARBA00004123"/>
    </source>
</evidence>
<dbReference type="SMART" id="SM00717">
    <property type="entry name" value="SANT"/>
    <property type="match status" value="2"/>
</dbReference>
<feature type="domain" description="HTH myb-type" evidence="6">
    <location>
        <begin position="62"/>
        <end position="116"/>
    </location>
</feature>
<dbReference type="AlphaFoldDB" id="A0A443NR88"/>
<dbReference type="InterPro" id="IPR017930">
    <property type="entry name" value="Myb_dom"/>
</dbReference>
<dbReference type="Gene3D" id="1.10.10.60">
    <property type="entry name" value="Homeodomain-like"/>
    <property type="match status" value="2"/>
</dbReference>
<evidence type="ECO:0000313" key="7">
    <source>
        <dbReference type="EMBL" id="RWR81031.1"/>
    </source>
</evidence>
<dbReference type="GO" id="GO:0005634">
    <property type="term" value="C:nucleus"/>
    <property type="evidence" value="ECO:0007669"/>
    <property type="project" value="UniProtKB-SubCell"/>
</dbReference>
<gene>
    <name evidence="7" type="ORF">CKAN_00969700</name>
</gene>
<comment type="caution">
    <text evidence="7">The sequence shown here is derived from an EMBL/GenBank/DDBJ whole genome shotgun (WGS) entry which is preliminary data.</text>
</comment>
<keyword evidence="3" id="KW-0238">DNA-binding</keyword>
<evidence type="ECO:0000259" key="5">
    <source>
        <dbReference type="PROSITE" id="PS50090"/>
    </source>
</evidence>
<feature type="domain" description="Myb-like" evidence="5">
    <location>
        <begin position="62"/>
        <end position="112"/>
    </location>
</feature>
<protein>
    <submittedName>
        <fullName evidence="7">Transcription factor MYB39-like protein</fullName>
    </submittedName>
</protein>
<dbReference type="PANTHER" id="PTHR47994">
    <property type="entry name" value="F14D16.11-RELATED"/>
    <property type="match status" value="1"/>
</dbReference>
<dbReference type="Proteomes" id="UP000283530">
    <property type="component" value="Unassembled WGS sequence"/>
</dbReference>
<dbReference type="PANTHER" id="PTHR47994:SF5">
    <property type="entry name" value="F14D16.11-RELATED"/>
    <property type="match status" value="1"/>
</dbReference>
<keyword evidence="2" id="KW-0677">Repeat</keyword>
<keyword evidence="8" id="KW-1185">Reference proteome</keyword>
<dbReference type="InterPro" id="IPR009057">
    <property type="entry name" value="Homeodomain-like_sf"/>
</dbReference>
<organism evidence="7 8">
    <name type="scientific">Cinnamomum micranthum f. kanehirae</name>
    <dbReference type="NCBI Taxonomy" id="337451"/>
    <lineage>
        <taxon>Eukaryota</taxon>
        <taxon>Viridiplantae</taxon>
        <taxon>Streptophyta</taxon>
        <taxon>Embryophyta</taxon>
        <taxon>Tracheophyta</taxon>
        <taxon>Spermatophyta</taxon>
        <taxon>Magnoliopsida</taxon>
        <taxon>Magnoliidae</taxon>
        <taxon>Laurales</taxon>
        <taxon>Lauraceae</taxon>
        <taxon>Cinnamomum</taxon>
    </lineage>
</organism>
<keyword evidence="4" id="KW-0539">Nucleus</keyword>
<comment type="subcellular location">
    <subcellularLocation>
        <location evidence="1">Nucleus</location>
    </subcellularLocation>
</comment>
<accession>A0A443NR88</accession>
<name>A0A443NR88_9MAGN</name>
<dbReference type="Pfam" id="PF00249">
    <property type="entry name" value="Myb_DNA-binding"/>
    <property type="match status" value="2"/>
</dbReference>
<dbReference type="InterPro" id="IPR001005">
    <property type="entry name" value="SANT/Myb"/>
</dbReference>
<evidence type="ECO:0000313" key="8">
    <source>
        <dbReference type="Proteomes" id="UP000283530"/>
    </source>
</evidence>
<dbReference type="OrthoDB" id="2143914at2759"/>
<dbReference type="PROSITE" id="PS51294">
    <property type="entry name" value="HTH_MYB"/>
    <property type="match status" value="2"/>
</dbReference>
<proteinExistence type="predicted"/>
<evidence type="ECO:0000259" key="6">
    <source>
        <dbReference type="PROSITE" id="PS51294"/>
    </source>
</evidence>
<evidence type="ECO:0000256" key="3">
    <source>
        <dbReference type="ARBA" id="ARBA00023125"/>
    </source>
</evidence>
<dbReference type="GO" id="GO:0003677">
    <property type="term" value="F:DNA binding"/>
    <property type="evidence" value="ECO:0007669"/>
    <property type="project" value="UniProtKB-KW"/>
</dbReference>
<reference evidence="7 8" key="1">
    <citation type="journal article" date="2019" name="Nat. Plants">
        <title>Stout camphor tree genome fills gaps in understanding of flowering plant genome evolution.</title>
        <authorList>
            <person name="Chaw S.M."/>
            <person name="Liu Y.C."/>
            <person name="Wu Y.W."/>
            <person name="Wang H.Y."/>
            <person name="Lin C.I."/>
            <person name="Wu C.S."/>
            <person name="Ke H.M."/>
            <person name="Chang L.Y."/>
            <person name="Hsu C.Y."/>
            <person name="Yang H.T."/>
            <person name="Sudianto E."/>
            <person name="Hsu M.H."/>
            <person name="Wu K.P."/>
            <person name="Wang L.N."/>
            <person name="Leebens-Mack J.H."/>
            <person name="Tsai I.J."/>
        </authorList>
    </citation>
    <scope>NUCLEOTIDE SEQUENCE [LARGE SCALE GENOMIC DNA]</scope>
    <source>
        <strain evidence="8">cv. Chaw 1501</strain>
        <tissue evidence="7">Young leaves</tissue>
    </source>
</reference>
<dbReference type="FunFam" id="1.10.10.60:FF:000001">
    <property type="entry name" value="MYB-related transcription factor"/>
    <property type="match status" value="1"/>
</dbReference>
<dbReference type="SUPFAM" id="SSF46689">
    <property type="entry name" value="Homeodomain-like"/>
    <property type="match status" value="1"/>
</dbReference>
<feature type="domain" description="Myb-like" evidence="5">
    <location>
        <begin position="9"/>
        <end position="61"/>
    </location>
</feature>
<dbReference type="EMBL" id="QPKB01000003">
    <property type="protein sequence ID" value="RWR81031.1"/>
    <property type="molecule type" value="Genomic_DNA"/>
</dbReference>
<sequence>MGRSPSSDEKGLKKGPWTPEEDEKLVDYIQKHGLGSWGVLPKHAGLNRCGKSCRLRWTNYLRPDIKRGKFSHDEEKMIVHLHSVLGNKWSAIATRLPGRTDNEIKNFWNTHMKKKLLKMGIDPVTHKPRTDLNLLEDLTHFLGGSNYGSVMSTWESAHFARVKLLQSLIQAIARSSPLMGSPSLGNFHLNDLLQSNHQVDGNDSLGLVHDPIPVPSNFSNLGEIQLPSNYQDLGRPCTSLDGQEMVTPINGSALRMPGLSCDLANNCIVDNNHMANSFILTPPNSAPMVSVASSTDQMLDQINPSDISSHSSTSTGFEAWGVFNLDDQASDYQWTDFIDQTEASIKS</sequence>